<dbReference type="GO" id="GO:0008865">
    <property type="term" value="F:fructokinase activity"/>
    <property type="evidence" value="ECO:0007669"/>
    <property type="project" value="UniProtKB-ARBA"/>
</dbReference>
<dbReference type="InterPro" id="IPR050306">
    <property type="entry name" value="PfkB_Carbo_kinase"/>
</dbReference>
<keyword evidence="6" id="KW-1185">Reference proteome</keyword>
<dbReference type="GO" id="GO:0006000">
    <property type="term" value="P:fructose metabolic process"/>
    <property type="evidence" value="ECO:0007669"/>
    <property type="project" value="UniProtKB-ARBA"/>
</dbReference>
<sequence>MAILICGSLAYDNIMVFPDRFKNHILPDKIHMLSVSFLVPEMRREFGGCAGNTAYSVKLLGDEPLILATAGSDFTPYAARLDQLGIRRDGIKVLDEHFTGQCFITTDLDDNQIAAFHPGAMNHAHEVTVAGAPAQATLGIVMPDGKQGMVDHTEQLAAAGIPFIFDPGQGLPLFDGAELLHLIGLADYLTLNDYEAEMVLQKTGLTMDALAGMVKALVVTLGAEGAHIYADGVRHDIPAVPAAAVVDPTGCGDAFRAGLLYGLARGWAWRQTGRLASLLGSLKIAQRGAQNHQFTPETIRAQYEAAFGEVWPAA</sequence>
<gene>
    <name evidence="5" type="ORF">SAMN02745857_02862</name>
</gene>
<keyword evidence="2" id="KW-0808">Transferase</keyword>
<dbReference type="InterPro" id="IPR002139">
    <property type="entry name" value="Ribo/fructo_kinase"/>
</dbReference>
<dbReference type="OrthoDB" id="9779730at2"/>
<dbReference type="SUPFAM" id="SSF53613">
    <property type="entry name" value="Ribokinase-like"/>
    <property type="match status" value="1"/>
</dbReference>
<dbReference type="PANTHER" id="PTHR43085">
    <property type="entry name" value="HEXOKINASE FAMILY MEMBER"/>
    <property type="match status" value="1"/>
</dbReference>
<feature type="domain" description="Carbohydrate kinase PfkB" evidence="4">
    <location>
        <begin position="34"/>
        <end position="291"/>
    </location>
</feature>
<dbReference type="CDD" id="cd01942">
    <property type="entry name" value="ribokinase_group_A"/>
    <property type="match status" value="1"/>
</dbReference>
<dbReference type="Pfam" id="PF00294">
    <property type="entry name" value="PfkB"/>
    <property type="match status" value="1"/>
</dbReference>
<dbReference type="InterPro" id="IPR029056">
    <property type="entry name" value="Ribokinase-like"/>
</dbReference>
<dbReference type="InterPro" id="IPR011611">
    <property type="entry name" value="PfkB_dom"/>
</dbReference>
<dbReference type="AlphaFoldDB" id="A0A1W1XV99"/>
<dbReference type="RefSeq" id="WP_084091491.1">
    <property type="nucleotide sequence ID" value="NZ_FWXD01000017.1"/>
</dbReference>
<dbReference type="InterPro" id="IPR002173">
    <property type="entry name" value="Carboh/pur_kinase_PfkB_CS"/>
</dbReference>
<evidence type="ECO:0000259" key="4">
    <source>
        <dbReference type="Pfam" id="PF00294"/>
    </source>
</evidence>
<keyword evidence="3 5" id="KW-0418">Kinase</keyword>
<comment type="similarity">
    <text evidence="1">Belongs to the carbohydrate kinase PfkB family.</text>
</comment>
<dbReference type="Proteomes" id="UP000192761">
    <property type="component" value="Unassembled WGS sequence"/>
</dbReference>
<protein>
    <submittedName>
        <fullName evidence="5">Adenosine kinase</fullName>
    </submittedName>
</protein>
<evidence type="ECO:0000256" key="2">
    <source>
        <dbReference type="ARBA" id="ARBA00022679"/>
    </source>
</evidence>
<evidence type="ECO:0000313" key="5">
    <source>
        <dbReference type="EMBL" id="SMC27471.1"/>
    </source>
</evidence>
<organism evidence="5 6">
    <name type="scientific">Andreprevotia lacus DSM 23236</name>
    <dbReference type="NCBI Taxonomy" id="1121001"/>
    <lineage>
        <taxon>Bacteria</taxon>
        <taxon>Pseudomonadati</taxon>
        <taxon>Pseudomonadota</taxon>
        <taxon>Betaproteobacteria</taxon>
        <taxon>Neisseriales</taxon>
        <taxon>Chitinibacteraceae</taxon>
        <taxon>Andreprevotia</taxon>
    </lineage>
</organism>
<dbReference type="Gene3D" id="3.40.1190.20">
    <property type="match status" value="1"/>
</dbReference>
<dbReference type="PANTHER" id="PTHR43085:SF46">
    <property type="entry name" value="ADENOSINE KINASE"/>
    <property type="match status" value="1"/>
</dbReference>
<dbReference type="EMBL" id="FWXD01000017">
    <property type="protein sequence ID" value="SMC27471.1"/>
    <property type="molecule type" value="Genomic_DNA"/>
</dbReference>
<evidence type="ECO:0000256" key="1">
    <source>
        <dbReference type="ARBA" id="ARBA00010688"/>
    </source>
</evidence>
<evidence type="ECO:0000313" key="6">
    <source>
        <dbReference type="Proteomes" id="UP000192761"/>
    </source>
</evidence>
<reference evidence="5 6" key="1">
    <citation type="submission" date="2017-04" db="EMBL/GenBank/DDBJ databases">
        <authorList>
            <person name="Afonso C.L."/>
            <person name="Miller P.J."/>
            <person name="Scott M.A."/>
            <person name="Spackman E."/>
            <person name="Goraichik I."/>
            <person name="Dimitrov K.M."/>
            <person name="Suarez D.L."/>
            <person name="Swayne D.E."/>
        </authorList>
    </citation>
    <scope>NUCLEOTIDE SEQUENCE [LARGE SCALE GENOMIC DNA]</scope>
    <source>
        <strain evidence="5 6">DSM 23236</strain>
    </source>
</reference>
<evidence type="ECO:0000256" key="3">
    <source>
        <dbReference type="ARBA" id="ARBA00022777"/>
    </source>
</evidence>
<accession>A0A1W1XV99</accession>
<proteinExistence type="inferred from homology"/>
<dbReference type="STRING" id="1121001.SAMN02745857_02862"/>
<dbReference type="PRINTS" id="PR00990">
    <property type="entry name" value="RIBOKINASE"/>
</dbReference>
<name>A0A1W1XV99_9NEIS</name>
<dbReference type="PROSITE" id="PS00583">
    <property type="entry name" value="PFKB_KINASES_1"/>
    <property type="match status" value="1"/>
</dbReference>